<proteinExistence type="predicted"/>
<organism evidence="1">
    <name type="scientific">Trepomonas sp. PC1</name>
    <dbReference type="NCBI Taxonomy" id="1076344"/>
    <lineage>
        <taxon>Eukaryota</taxon>
        <taxon>Metamonada</taxon>
        <taxon>Diplomonadida</taxon>
        <taxon>Hexamitidae</taxon>
        <taxon>Hexamitinae</taxon>
        <taxon>Trepomonas</taxon>
    </lineage>
</organism>
<protein>
    <submittedName>
        <fullName evidence="1">Uncharacterized protein</fullName>
    </submittedName>
</protein>
<dbReference type="AlphaFoldDB" id="A0A146JYL0"/>
<reference evidence="1" key="1">
    <citation type="submission" date="2015-07" db="EMBL/GenBank/DDBJ databases">
        <title>Adaptation to a free-living lifestyle via gene acquisitions in the diplomonad Trepomonas sp. PC1.</title>
        <authorList>
            <person name="Xu F."/>
            <person name="Jerlstrom-Hultqvist J."/>
            <person name="Kolisko M."/>
            <person name="Simpson A.G.B."/>
            <person name="Roger A.J."/>
            <person name="Svard S.G."/>
            <person name="Andersson J.O."/>
        </authorList>
    </citation>
    <scope>NUCLEOTIDE SEQUENCE</scope>
    <source>
        <strain evidence="1">PC1</strain>
    </source>
</reference>
<feature type="non-terminal residue" evidence="1">
    <location>
        <position position="1"/>
    </location>
</feature>
<sequence>KTLSCALSTVVNILCTIDSLEIRKNASLIYQIFVQTKEIDDFRVKSDSYAVLSSLIEAIDDFKVTELLNETVGDLLQTLQSVSQSVVQELSLNQEQFAGRVVESISFALYKSFQMFEEAYSQIIDCYIHITTLAVEFKMENLFKLAITSAGRMVRQQISQEQHTQIIATINHVLNMKDYEIVDDAKRENVNAIMMKKNVVESISSIIFPFNWQAFPPLLQNYYILEDQSVLHIILAKLSIIKYCDAEMIQQQVGEIMQLSDRNLPLYFELSQKYFVQIMQKLASTVQYVQKENLHMLVVLQTYLEDCMNDKIDSTRPEETFEYANQFFKNLGDFYYTLILQDYDVAEIAKMYLEYQVENDVDELKLIVKLKMLKAYATRFQFAGVQAEYSRITAHIEHIHDKQCQWEILQIEILAQQQTGQFNLQTVQEIATGNESEFSEMLIQVLFEDQVEIQYENYALTVLRICQSERIAKMVKTAANEGKFLVNGLGPLDRAFYEGLK</sequence>
<gene>
    <name evidence="1" type="ORF">TPC1_30723</name>
</gene>
<accession>A0A146JYL0</accession>
<dbReference type="EMBL" id="GDID01006824">
    <property type="protein sequence ID" value="JAP89782.1"/>
    <property type="molecule type" value="Transcribed_RNA"/>
</dbReference>
<name>A0A146JYL0_9EUKA</name>
<evidence type="ECO:0000313" key="1">
    <source>
        <dbReference type="EMBL" id="JAP89782.1"/>
    </source>
</evidence>